<proteinExistence type="predicted"/>
<reference evidence="1" key="1">
    <citation type="submission" date="2021-06" db="EMBL/GenBank/DDBJ databases">
        <authorList>
            <person name="Kallberg Y."/>
            <person name="Tangrot J."/>
            <person name="Rosling A."/>
        </authorList>
    </citation>
    <scope>NUCLEOTIDE SEQUENCE</scope>
    <source>
        <strain evidence="1">MA461A</strain>
    </source>
</reference>
<dbReference type="EMBL" id="CAJVQC010044758">
    <property type="protein sequence ID" value="CAG8780186.1"/>
    <property type="molecule type" value="Genomic_DNA"/>
</dbReference>
<evidence type="ECO:0000313" key="2">
    <source>
        <dbReference type="Proteomes" id="UP000789920"/>
    </source>
</evidence>
<evidence type="ECO:0000313" key="1">
    <source>
        <dbReference type="EMBL" id="CAG8780186.1"/>
    </source>
</evidence>
<comment type="caution">
    <text evidence="1">The sequence shown here is derived from an EMBL/GenBank/DDBJ whole genome shotgun (WGS) entry which is preliminary data.</text>
</comment>
<accession>A0ACA9R860</accession>
<gene>
    <name evidence="1" type="ORF">RPERSI_LOCUS17461</name>
</gene>
<feature type="non-terminal residue" evidence="1">
    <location>
        <position position="1"/>
    </location>
</feature>
<sequence length="254" mass="30005">CSYFINPTQYNGLPYGRSYTGAFVSNISLTSETVPFDNNTKYKCDLEYDIYKIFQNSQNTPTPFEELIAYKNQYYLSKPNNDGFIYYWRFYRVIRQPISSSFLGYIGYSLHTDYGNRPYIESDMQAVPFPDTIFQRLNGTYYVGIQFTIDNHIFIRKEIEQRKWHNLSMGFVQRSRLFREKYKEKFSPLAVDLQSDDPDIDDTIKTKEYEISSIQKQLDNFEKRLKFYENIIDNSILTFNKTDASPTTGSIMSP</sequence>
<name>A0ACA9R860_9GLOM</name>
<keyword evidence="2" id="KW-1185">Reference proteome</keyword>
<protein>
    <submittedName>
        <fullName evidence="1">26332_t:CDS:1</fullName>
    </submittedName>
</protein>
<dbReference type="Proteomes" id="UP000789920">
    <property type="component" value="Unassembled WGS sequence"/>
</dbReference>
<organism evidence="1 2">
    <name type="scientific">Racocetra persica</name>
    <dbReference type="NCBI Taxonomy" id="160502"/>
    <lineage>
        <taxon>Eukaryota</taxon>
        <taxon>Fungi</taxon>
        <taxon>Fungi incertae sedis</taxon>
        <taxon>Mucoromycota</taxon>
        <taxon>Glomeromycotina</taxon>
        <taxon>Glomeromycetes</taxon>
        <taxon>Diversisporales</taxon>
        <taxon>Gigasporaceae</taxon>
        <taxon>Racocetra</taxon>
    </lineage>
</organism>